<dbReference type="AlphaFoldDB" id="K1WW74"/>
<dbReference type="GO" id="GO:0004656">
    <property type="term" value="F:procollagen-proline 4-dioxygenase activity"/>
    <property type="evidence" value="ECO:0007669"/>
    <property type="project" value="TreeGrafter"/>
</dbReference>
<dbReference type="OrthoDB" id="420380at2759"/>
<sequence>MAHGPWAPRRSQADGKRSKHNFTRSTVTDGSGVQGPSQTRTSQSTTVTRDSVIRCMESRAASFQGLHISRSHLEPLQLVQYGSGENYRVHTDWLSAPCQITSDVGGNRLSSFFAYVAASDLTGGGTNFPMLDTPYSERWCAFIDCDEPWDNGEWQFSYVAFWAAGDKWLEAGDEHLDTGRSVR</sequence>
<dbReference type="InterPro" id="IPR045054">
    <property type="entry name" value="P4HA-like"/>
</dbReference>
<dbReference type="HOGENOM" id="CLU_1475474_0_0_1"/>
<dbReference type="eggNOG" id="KOG1591">
    <property type="taxonomic scope" value="Eukaryota"/>
</dbReference>
<dbReference type="Proteomes" id="UP000006753">
    <property type="component" value="Unassembled WGS sequence"/>
</dbReference>
<keyword evidence="5" id="KW-1185">Reference proteome</keyword>
<name>K1WW74_MARBU</name>
<gene>
    <name evidence="4" type="ORF">MBM_08897</name>
</gene>
<evidence type="ECO:0000256" key="1">
    <source>
        <dbReference type="ARBA" id="ARBA00022723"/>
    </source>
</evidence>
<evidence type="ECO:0000256" key="3">
    <source>
        <dbReference type="SAM" id="MobiDB-lite"/>
    </source>
</evidence>
<evidence type="ECO:0000313" key="5">
    <source>
        <dbReference type="Proteomes" id="UP000006753"/>
    </source>
</evidence>
<evidence type="ECO:0000256" key="2">
    <source>
        <dbReference type="ARBA" id="ARBA00023004"/>
    </source>
</evidence>
<dbReference type="STRING" id="1072389.K1WW74"/>
<feature type="region of interest" description="Disordered" evidence="3">
    <location>
        <begin position="1"/>
        <end position="49"/>
    </location>
</feature>
<organism evidence="4 5">
    <name type="scientific">Marssonina brunnea f. sp. multigermtubi (strain MB_m1)</name>
    <name type="common">Marssonina leaf spot fungus</name>
    <dbReference type="NCBI Taxonomy" id="1072389"/>
    <lineage>
        <taxon>Eukaryota</taxon>
        <taxon>Fungi</taxon>
        <taxon>Dikarya</taxon>
        <taxon>Ascomycota</taxon>
        <taxon>Pezizomycotina</taxon>
        <taxon>Leotiomycetes</taxon>
        <taxon>Helotiales</taxon>
        <taxon>Drepanopezizaceae</taxon>
        <taxon>Drepanopeziza</taxon>
    </lineage>
</organism>
<evidence type="ECO:0000313" key="4">
    <source>
        <dbReference type="EMBL" id="EKD12943.1"/>
    </source>
</evidence>
<dbReference type="Gene3D" id="2.60.120.620">
    <property type="entry name" value="q2cbj1_9rhob like domain"/>
    <property type="match status" value="1"/>
</dbReference>
<proteinExistence type="predicted"/>
<feature type="compositionally biased region" description="Low complexity" evidence="3">
    <location>
        <begin position="37"/>
        <end position="49"/>
    </location>
</feature>
<dbReference type="GO" id="GO:0046872">
    <property type="term" value="F:metal ion binding"/>
    <property type="evidence" value="ECO:0007669"/>
    <property type="project" value="UniProtKB-KW"/>
</dbReference>
<dbReference type="KEGG" id="mbe:MBM_08897"/>
<keyword evidence="2" id="KW-0408">Iron</keyword>
<dbReference type="PANTHER" id="PTHR10869">
    <property type="entry name" value="PROLYL 4-HYDROXYLASE ALPHA SUBUNIT"/>
    <property type="match status" value="1"/>
</dbReference>
<reference evidence="4 5" key="1">
    <citation type="journal article" date="2012" name="BMC Genomics">
        <title>Sequencing the genome of Marssonina brunnea reveals fungus-poplar co-evolution.</title>
        <authorList>
            <person name="Zhu S."/>
            <person name="Cao Y.-Z."/>
            <person name="Jiang C."/>
            <person name="Tan B.-Y."/>
            <person name="Wang Z."/>
            <person name="Feng S."/>
            <person name="Zhang L."/>
            <person name="Su X.-H."/>
            <person name="Brejova B."/>
            <person name="Vinar T."/>
            <person name="Xu M."/>
            <person name="Wang M.-X."/>
            <person name="Zhang S.-G."/>
            <person name="Huang M.-R."/>
            <person name="Wu R."/>
            <person name="Zhou Y."/>
        </authorList>
    </citation>
    <scope>NUCLEOTIDE SEQUENCE [LARGE SCALE GENOMIC DNA]</scope>
    <source>
        <strain evidence="4 5">MB_m1</strain>
    </source>
</reference>
<dbReference type="EMBL" id="JH921453">
    <property type="protein sequence ID" value="EKD12943.1"/>
    <property type="molecule type" value="Genomic_DNA"/>
</dbReference>
<dbReference type="PANTHER" id="PTHR10869:SF246">
    <property type="entry name" value="TRANSMEMBRANE PROLYL 4-HYDROXYLASE"/>
    <property type="match status" value="1"/>
</dbReference>
<accession>K1WW74</accession>
<protein>
    <submittedName>
        <fullName evidence="4">2OG-Fe(II) oxygenase superfamily protein</fullName>
    </submittedName>
</protein>
<dbReference type="InParanoid" id="K1WW74"/>
<keyword evidence="1" id="KW-0479">Metal-binding</keyword>
<dbReference type="GO" id="GO:0005783">
    <property type="term" value="C:endoplasmic reticulum"/>
    <property type="evidence" value="ECO:0007669"/>
    <property type="project" value="TreeGrafter"/>
</dbReference>
<feature type="compositionally biased region" description="Polar residues" evidence="3">
    <location>
        <begin position="23"/>
        <end position="36"/>
    </location>
</feature>